<name>A0ABR7SCA8_9ACTN</name>
<dbReference type="Pfam" id="PF17964">
    <property type="entry name" value="Big_10"/>
    <property type="match status" value="1"/>
</dbReference>
<dbReference type="InterPro" id="IPR005490">
    <property type="entry name" value="LD_TPept_cat_dom"/>
</dbReference>
<dbReference type="PANTHER" id="PTHR30582:SF2">
    <property type="entry name" value="L,D-TRANSPEPTIDASE YCIB-RELATED"/>
    <property type="match status" value="1"/>
</dbReference>
<dbReference type="Gene3D" id="2.60.40.3780">
    <property type="match status" value="1"/>
</dbReference>
<keyword evidence="10" id="KW-1185">Reference proteome</keyword>
<dbReference type="Proteomes" id="UP000642284">
    <property type="component" value="Unassembled WGS sequence"/>
</dbReference>
<reference evidence="9 10" key="1">
    <citation type="submission" date="2020-08" db="EMBL/GenBank/DDBJ databases">
        <title>Genemic of Streptomyces polyaspartic.</title>
        <authorList>
            <person name="Liu W."/>
        </authorList>
    </citation>
    <scope>NUCLEOTIDE SEQUENCE [LARGE SCALE GENOMIC DNA]</scope>
    <source>
        <strain evidence="9 10">TRM66268-LWL</strain>
    </source>
</reference>
<keyword evidence="6 7" id="KW-0961">Cell wall biogenesis/degradation</keyword>
<evidence type="ECO:0000256" key="2">
    <source>
        <dbReference type="ARBA" id="ARBA00022679"/>
    </source>
</evidence>
<dbReference type="CDD" id="cd16913">
    <property type="entry name" value="YkuD_like"/>
    <property type="match status" value="1"/>
</dbReference>
<keyword evidence="3 7" id="KW-0133">Cell shape</keyword>
<dbReference type="SUPFAM" id="SSF141523">
    <property type="entry name" value="L,D-transpeptidase catalytic domain-like"/>
    <property type="match status" value="1"/>
</dbReference>
<feature type="active site" description="Nucleophile" evidence="7">
    <location>
        <position position="408"/>
    </location>
</feature>
<comment type="pathway">
    <text evidence="1 7">Cell wall biogenesis; peptidoglycan biosynthesis.</text>
</comment>
<evidence type="ECO:0000256" key="6">
    <source>
        <dbReference type="ARBA" id="ARBA00023316"/>
    </source>
</evidence>
<keyword evidence="2" id="KW-0808">Transferase</keyword>
<keyword evidence="5" id="KW-0012">Acyltransferase</keyword>
<dbReference type="EMBL" id="JACTVJ010000005">
    <property type="protein sequence ID" value="MBC9713058.1"/>
    <property type="molecule type" value="Genomic_DNA"/>
</dbReference>
<dbReference type="PANTHER" id="PTHR30582">
    <property type="entry name" value="L,D-TRANSPEPTIDASE"/>
    <property type="match status" value="1"/>
</dbReference>
<dbReference type="PROSITE" id="PS52029">
    <property type="entry name" value="LD_TPASE"/>
    <property type="match status" value="1"/>
</dbReference>
<keyword evidence="4 7" id="KW-0573">Peptidoglycan synthesis</keyword>
<dbReference type="Gene3D" id="2.60.40.3710">
    <property type="match status" value="1"/>
</dbReference>
<evidence type="ECO:0000313" key="9">
    <source>
        <dbReference type="EMBL" id="MBC9713058.1"/>
    </source>
</evidence>
<gene>
    <name evidence="9" type="ORF">H9Y04_10805</name>
</gene>
<dbReference type="Gene3D" id="2.40.440.10">
    <property type="entry name" value="L,D-transpeptidase catalytic domain-like"/>
    <property type="match status" value="1"/>
</dbReference>
<organism evidence="9 10">
    <name type="scientific">Streptomyces polyasparticus</name>
    <dbReference type="NCBI Taxonomy" id="2767826"/>
    <lineage>
        <taxon>Bacteria</taxon>
        <taxon>Bacillati</taxon>
        <taxon>Actinomycetota</taxon>
        <taxon>Actinomycetes</taxon>
        <taxon>Kitasatosporales</taxon>
        <taxon>Streptomycetaceae</taxon>
        <taxon>Streptomyces</taxon>
    </lineage>
</organism>
<feature type="active site" description="Proton donor/acceptor" evidence="7">
    <location>
        <position position="390"/>
    </location>
</feature>
<proteinExistence type="predicted"/>
<evidence type="ECO:0000256" key="1">
    <source>
        <dbReference type="ARBA" id="ARBA00004752"/>
    </source>
</evidence>
<comment type="caution">
    <text evidence="9">The sequence shown here is derived from an EMBL/GenBank/DDBJ whole genome shotgun (WGS) entry which is preliminary data.</text>
</comment>
<evidence type="ECO:0000256" key="7">
    <source>
        <dbReference type="PROSITE-ProRule" id="PRU01373"/>
    </source>
</evidence>
<evidence type="ECO:0000259" key="8">
    <source>
        <dbReference type="PROSITE" id="PS52029"/>
    </source>
</evidence>
<sequence length="478" mass="50667">MIFHTGCPHSCALGVGGVVTLSARIRTLGTVSTVTAALLLAAAAHSPGTGAAPHGTAVAPQGPVDTLLTASAPRDTQLALGKKGLCRAPGGGRICLISHPGADTWTVPMTAGRKSVEQPVALAGRLALTMRANGRITDVSVTGSRGSALAGALSADGRTWRSTWAVPAGFRYRATVRAESPSGDPVVSTLRFRTAAPQGRRLTAEFGPGPGTYGVGQPVTATLNRPVPARRTEARARIEQSLRVNSSPQVEGAWYWVDEQTLHYRPRTFWPAHTEITVRSALDGVHIGDGVYGAGSKPLTLRIGDRIEAITDASTHTMTVLRNGEEIRTIPVTTGKAGYRTRNGIKTVLAKERLVRMRGEGIGIARGSSDYFDLKVHYATRVTWSGEYVHAAPWSVGSHGVANVSHGCTGMSMSNAAWFFDLVRPGDIVQVVNSLGEDMTPFDNGYGDWNLSWKKWRKGSTVQAANKVPAGPRLSPMA</sequence>
<evidence type="ECO:0000313" key="10">
    <source>
        <dbReference type="Proteomes" id="UP000642284"/>
    </source>
</evidence>
<protein>
    <submittedName>
        <fullName evidence="9">L,D-transpeptidase family protein</fullName>
    </submittedName>
</protein>
<evidence type="ECO:0000256" key="5">
    <source>
        <dbReference type="ARBA" id="ARBA00023315"/>
    </source>
</evidence>
<evidence type="ECO:0000256" key="4">
    <source>
        <dbReference type="ARBA" id="ARBA00022984"/>
    </source>
</evidence>
<accession>A0ABR7SCA8</accession>
<dbReference type="InterPro" id="IPR038063">
    <property type="entry name" value="Transpep_catalytic_dom"/>
</dbReference>
<dbReference type="Pfam" id="PF03734">
    <property type="entry name" value="YkuD"/>
    <property type="match status" value="1"/>
</dbReference>
<dbReference type="InterPro" id="IPR050979">
    <property type="entry name" value="LD-transpeptidase"/>
</dbReference>
<dbReference type="InterPro" id="IPR041280">
    <property type="entry name" value="Big_10"/>
</dbReference>
<feature type="domain" description="L,D-TPase catalytic" evidence="8">
    <location>
        <begin position="307"/>
        <end position="432"/>
    </location>
</feature>
<evidence type="ECO:0000256" key="3">
    <source>
        <dbReference type="ARBA" id="ARBA00022960"/>
    </source>
</evidence>